<dbReference type="NCBIfam" id="NF002133">
    <property type="entry name" value="PRK00971.1-2"/>
    <property type="match status" value="1"/>
</dbReference>
<sequence>MDAGHFLLMTTDQLADVKFRLSEVLPQIAAHLSQRSERGQVAQYIPPLARIDPGKFGMAIVLNDNSVHAIGDAQEAFSIQSISKVFALTLALGKLGDGLWRRVGREPSGDAFNSIVLLEHEKGIPRNPFINAGAIVTSDVLLASHEPRETIGEILRFVQFLAEDSDISIDPFVAQAETATGFGNFALANLLKANGNLQNLPEQVLGVYHHQCSIAMTCRQLAQAGAFLVSEGRNPLNGFQIVAPERARRINALMMTCGHYNGSGDFAYRVGVPAKSGVGGGVLAIVPRIASIAVWSPGLNQHGNSLLGTEALEMLCKEMRWSVF</sequence>
<evidence type="ECO:0000256" key="4">
    <source>
        <dbReference type="ARBA" id="ARBA00022801"/>
    </source>
</evidence>
<organism evidence="7 8">
    <name type="scientific">Aquamicrobium aerolatum DSM 21857</name>
    <dbReference type="NCBI Taxonomy" id="1121003"/>
    <lineage>
        <taxon>Bacteria</taxon>
        <taxon>Pseudomonadati</taxon>
        <taxon>Pseudomonadota</taxon>
        <taxon>Alphaproteobacteria</taxon>
        <taxon>Hyphomicrobiales</taxon>
        <taxon>Phyllobacteriaceae</taxon>
        <taxon>Aerobium</taxon>
    </lineage>
</organism>
<dbReference type="GO" id="GO:0006537">
    <property type="term" value="P:glutamate biosynthetic process"/>
    <property type="evidence" value="ECO:0007669"/>
    <property type="project" value="TreeGrafter"/>
</dbReference>
<dbReference type="GO" id="GO:0006543">
    <property type="term" value="P:L-glutamine catabolic process"/>
    <property type="evidence" value="ECO:0007669"/>
    <property type="project" value="TreeGrafter"/>
</dbReference>
<feature type="binding site" evidence="6">
    <location>
        <position position="184"/>
    </location>
    <ligand>
        <name>substrate</name>
    </ligand>
</feature>
<dbReference type="AlphaFoldDB" id="A0A1I3I490"/>
<comment type="similarity">
    <text evidence="1 6">Belongs to the glutaminase family.</text>
</comment>
<keyword evidence="4 6" id="KW-0378">Hydrolase</keyword>
<reference evidence="8" key="1">
    <citation type="submission" date="2016-10" db="EMBL/GenBank/DDBJ databases">
        <authorList>
            <person name="Varghese N."/>
            <person name="Submissions S."/>
        </authorList>
    </citation>
    <scope>NUCLEOTIDE SEQUENCE [LARGE SCALE GENOMIC DNA]</scope>
    <source>
        <strain evidence="8">DSM 21857</strain>
    </source>
</reference>
<feature type="binding site" evidence="6">
    <location>
        <position position="208"/>
    </location>
    <ligand>
        <name>substrate</name>
    </ligand>
</feature>
<feature type="binding site" evidence="6">
    <location>
        <position position="260"/>
    </location>
    <ligand>
        <name>substrate</name>
    </ligand>
</feature>
<dbReference type="GO" id="GO:0004359">
    <property type="term" value="F:glutaminase activity"/>
    <property type="evidence" value="ECO:0007669"/>
    <property type="project" value="UniProtKB-UniRule"/>
</dbReference>
<evidence type="ECO:0000313" key="7">
    <source>
        <dbReference type="EMBL" id="SFI42786.1"/>
    </source>
</evidence>
<evidence type="ECO:0000256" key="6">
    <source>
        <dbReference type="HAMAP-Rule" id="MF_00313"/>
    </source>
</evidence>
<comment type="catalytic activity">
    <reaction evidence="5 6">
        <text>L-glutamine + H2O = L-glutamate + NH4(+)</text>
        <dbReference type="Rhea" id="RHEA:15889"/>
        <dbReference type="ChEBI" id="CHEBI:15377"/>
        <dbReference type="ChEBI" id="CHEBI:28938"/>
        <dbReference type="ChEBI" id="CHEBI:29985"/>
        <dbReference type="ChEBI" id="CHEBI:58359"/>
        <dbReference type="EC" id="3.5.1.2"/>
    </reaction>
</comment>
<dbReference type="InterPro" id="IPR012338">
    <property type="entry name" value="Beta-lactam/transpept-like"/>
</dbReference>
<dbReference type="EC" id="3.5.1.2" evidence="3 6"/>
<dbReference type="NCBIfam" id="TIGR03814">
    <property type="entry name" value="Gln_ase"/>
    <property type="match status" value="1"/>
</dbReference>
<dbReference type="PANTHER" id="PTHR12544">
    <property type="entry name" value="GLUTAMINASE"/>
    <property type="match status" value="1"/>
</dbReference>
<dbReference type="HAMAP" id="MF_00313">
    <property type="entry name" value="Glutaminase"/>
    <property type="match status" value="1"/>
</dbReference>
<proteinExistence type="inferred from homology"/>
<evidence type="ECO:0000256" key="5">
    <source>
        <dbReference type="ARBA" id="ARBA00049534"/>
    </source>
</evidence>
<dbReference type="PANTHER" id="PTHR12544:SF29">
    <property type="entry name" value="GLUTAMINASE"/>
    <property type="match status" value="1"/>
</dbReference>
<gene>
    <name evidence="6" type="primary">glsA</name>
    <name evidence="7" type="ORF">SAMN03080618_00388</name>
</gene>
<feature type="binding site" evidence="6">
    <location>
        <position position="81"/>
    </location>
    <ligand>
        <name>substrate</name>
    </ligand>
</feature>
<feature type="binding site" evidence="6">
    <location>
        <position position="278"/>
    </location>
    <ligand>
        <name>substrate</name>
    </ligand>
</feature>
<keyword evidence="6" id="KW-0007">Acetylation</keyword>
<protein>
    <recommendedName>
        <fullName evidence="3 6">Glutaminase</fullName>
        <ecNumber evidence="3 6">3.5.1.2</ecNumber>
    </recommendedName>
</protein>
<dbReference type="InterPro" id="IPR015868">
    <property type="entry name" value="Glutaminase"/>
</dbReference>
<evidence type="ECO:0000256" key="1">
    <source>
        <dbReference type="ARBA" id="ARBA00011076"/>
    </source>
</evidence>
<dbReference type="Proteomes" id="UP000242763">
    <property type="component" value="Unassembled WGS sequence"/>
</dbReference>
<evidence type="ECO:0000256" key="2">
    <source>
        <dbReference type="ARBA" id="ARBA00011881"/>
    </source>
</evidence>
<keyword evidence="8" id="KW-1185">Reference proteome</keyword>
<accession>A0A1I3I490</accession>
<dbReference type="EMBL" id="FORF01000002">
    <property type="protein sequence ID" value="SFI42786.1"/>
    <property type="molecule type" value="Genomic_DNA"/>
</dbReference>
<feature type="binding site" evidence="6">
    <location>
        <position position="131"/>
    </location>
    <ligand>
        <name>substrate</name>
    </ligand>
</feature>
<dbReference type="Gene3D" id="3.40.710.10">
    <property type="entry name" value="DD-peptidase/beta-lactamase superfamily"/>
    <property type="match status" value="1"/>
</dbReference>
<dbReference type="FunFam" id="3.40.710.10:FF:000005">
    <property type="entry name" value="Glutaminase"/>
    <property type="match status" value="1"/>
</dbReference>
<evidence type="ECO:0000313" key="8">
    <source>
        <dbReference type="Proteomes" id="UP000242763"/>
    </source>
</evidence>
<feature type="binding site" evidence="6">
    <location>
        <position position="177"/>
    </location>
    <ligand>
        <name>substrate</name>
    </ligand>
</feature>
<dbReference type="Pfam" id="PF04960">
    <property type="entry name" value="Glutaminase"/>
    <property type="match status" value="1"/>
</dbReference>
<dbReference type="SUPFAM" id="SSF56601">
    <property type="entry name" value="beta-lactamase/transpeptidase-like"/>
    <property type="match status" value="1"/>
</dbReference>
<dbReference type="STRING" id="1121003.SAMN03080618_00388"/>
<evidence type="ECO:0000256" key="3">
    <source>
        <dbReference type="ARBA" id="ARBA00012918"/>
    </source>
</evidence>
<name>A0A1I3I490_9HYPH</name>
<comment type="subunit">
    <text evidence="2 6">Homotetramer.</text>
</comment>